<evidence type="ECO:0000313" key="4">
    <source>
        <dbReference type="Proteomes" id="UP001159641"/>
    </source>
</evidence>
<dbReference type="GO" id="GO:0000127">
    <property type="term" value="C:transcription factor TFIIIC complex"/>
    <property type="evidence" value="ECO:0007669"/>
    <property type="project" value="InterPro"/>
</dbReference>
<dbReference type="GO" id="GO:0006384">
    <property type="term" value="P:transcription initiation at RNA polymerase III promoter"/>
    <property type="evidence" value="ECO:0007669"/>
    <property type="project" value="InterPro"/>
</dbReference>
<accession>A0AB34HHS2</accession>
<dbReference type="PANTHER" id="PTHR15496">
    <property type="entry name" value="GENERAL TRANSCRIPTION FACTOR 3C POLYPEPTIDE 4 FAMILY"/>
    <property type="match status" value="1"/>
</dbReference>
<evidence type="ECO:0000259" key="2">
    <source>
        <dbReference type="Pfam" id="PF12660"/>
    </source>
</evidence>
<dbReference type="Proteomes" id="UP001159641">
    <property type="component" value="Unassembled WGS sequence"/>
</dbReference>
<protein>
    <submittedName>
        <fullName evidence="3">Uncharacterized protein</fullName>
    </submittedName>
</protein>
<organism evidence="3 4">
    <name type="scientific">Eschrichtius robustus</name>
    <name type="common">California gray whale</name>
    <name type="synonym">Eschrichtius gibbosus</name>
    <dbReference type="NCBI Taxonomy" id="9764"/>
    <lineage>
        <taxon>Eukaryota</taxon>
        <taxon>Metazoa</taxon>
        <taxon>Chordata</taxon>
        <taxon>Craniata</taxon>
        <taxon>Vertebrata</taxon>
        <taxon>Euteleostomi</taxon>
        <taxon>Mammalia</taxon>
        <taxon>Eutheria</taxon>
        <taxon>Laurasiatheria</taxon>
        <taxon>Artiodactyla</taxon>
        <taxon>Whippomorpha</taxon>
        <taxon>Cetacea</taxon>
        <taxon>Mysticeti</taxon>
        <taxon>Eschrichtiidae</taxon>
        <taxon>Eschrichtius</taxon>
    </lineage>
</organism>
<dbReference type="EMBL" id="JAIQCJ010001090">
    <property type="protein sequence ID" value="KAJ8792422.1"/>
    <property type="molecule type" value="Genomic_DNA"/>
</dbReference>
<keyword evidence="4" id="KW-1185">Reference proteome</keyword>
<proteinExistence type="predicted"/>
<reference evidence="3 4" key="1">
    <citation type="submission" date="2022-11" db="EMBL/GenBank/DDBJ databases">
        <title>Whole genome sequence of Eschrichtius robustus ER-17-0199.</title>
        <authorList>
            <person name="Bruniche-Olsen A."/>
            <person name="Black A.N."/>
            <person name="Fields C.J."/>
            <person name="Walden K."/>
            <person name="Dewoody J.A."/>
        </authorList>
    </citation>
    <scope>NUCLEOTIDE SEQUENCE [LARGE SCALE GENOMIC DNA]</scope>
    <source>
        <strain evidence="3">ER-17-0199</strain>
        <tissue evidence="3">Blubber</tissue>
    </source>
</reference>
<name>A0AB34HHS2_ESCRO</name>
<feature type="domain" description="Transcription factor IIIC putative zinc-finger" evidence="2">
    <location>
        <begin position="201"/>
        <end position="235"/>
    </location>
</feature>
<dbReference type="InterPro" id="IPR024764">
    <property type="entry name" value="TFIIIC_Znf"/>
</dbReference>
<feature type="domain" description="Transcription factor IIIC 90kDa subunit N-terminal" evidence="1">
    <location>
        <begin position="147"/>
        <end position="194"/>
    </location>
</feature>
<evidence type="ECO:0000313" key="3">
    <source>
        <dbReference type="EMBL" id="KAJ8792422.1"/>
    </source>
</evidence>
<dbReference type="AlphaFoldDB" id="A0AB34HHS2"/>
<dbReference type="GO" id="GO:0004402">
    <property type="term" value="F:histone acetyltransferase activity"/>
    <property type="evidence" value="ECO:0007669"/>
    <property type="project" value="InterPro"/>
</dbReference>
<dbReference type="InterPro" id="IPR024761">
    <property type="entry name" value="TFIIIC_delta_N"/>
</dbReference>
<dbReference type="Pfam" id="PF12657">
    <property type="entry name" value="TFIIIC_delta"/>
    <property type="match status" value="2"/>
</dbReference>
<dbReference type="PANTHER" id="PTHR15496:SF2">
    <property type="entry name" value="GENERAL TRANSCRIPTION FACTOR 3C POLYPEPTIDE 4"/>
    <property type="match status" value="1"/>
</dbReference>
<evidence type="ECO:0000259" key="1">
    <source>
        <dbReference type="Pfam" id="PF12657"/>
    </source>
</evidence>
<dbReference type="InterPro" id="IPR044230">
    <property type="entry name" value="GTF3C4"/>
</dbReference>
<dbReference type="Pfam" id="PF12660">
    <property type="entry name" value="zf-TFIIIC"/>
    <property type="match status" value="1"/>
</dbReference>
<gene>
    <name evidence="3" type="ORF">J1605_019641</name>
</gene>
<sequence>MLDRVFNPEGKALPPLRGFKYTSWSPMGCDANGRCLLAALTMDNRLTIQANLNRLQWVQLVDLTEIYGERLYETSYRFSKSEAPEGNLRDFAEFQRRHSMQTPVRMEWSGICTTQQVKHNNECRDVGSVLLAVLFENDVALKFEHQLIKLSDVFGSVRTHGIAVSPFGAYLAVITTEGMVNGLHPVNKNYQVLIGHISKKMNKQTFPEHCSLCKEILPFTDRKQAVCSNGHIWLR</sequence>
<feature type="domain" description="Transcription factor IIIC 90kDa subunit N-terminal" evidence="1">
    <location>
        <begin position="2"/>
        <end position="137"/>
    </location>
</feature>
<comment type="caution">
    <text evidence="3">The sequence shown here is derived from an EMBL/GenBank/DDBJ whole genome shotgun (WGS) entry which is preliminary data.</text>
</comment>